<evidence type="ECO:0000256" key="1">
    <source>
        <dbReference type="ARBA" id="ARBA00023015"/>
    </source>
</evidence>
<reference evidence="5 6" key="1">
    <citation type="submission" date="2020-10" db="EMBL/GenBank/DDBJ databases">
        <authorList>
            <person name="Castelo-Branco R."/>
            <person name="Eusebio N."/>
            <person name="Adriana R."/>
            <person name="Vieira A."/>
            <person name="Brugerolle De Fraissinette N."/>
            <person name="Rezende De Castro R."/>
            <person name="Schneider M.P."/>
            <person name="Vasconcelos V."/>
            <person name="Leao P.N."/>
        </authorList>
    </citation>
    <scope>NUCLEOTIDE SEQUENCE [LARGE SCALE GENOMIC DNA]</scope>
    <source>
        <strain evidence="5 6">LEGE 06226</strain>
    </source>
</reference>
<evidence type="ECO:0000313" key="5">
    <source>
        <dbReference type="EMBL" id="MBE9144683.1"/>
    </source>
</evidence>
<evidence type="ECO:0000256" key="3">
    <source>
        <dbReference type="ARBA" id="ARBA00023163"/>
    </source>
</evidence>
<keyword evidence="2" id="KW-0238">DNA-binding</keyword>
<dbReference type="PROSITE" id="PS50987">
    <property type="entry name" value="HTH_ARSR_2"/>
    <property type="match status" value="1"/>
</dbReference>
<protein>
    <submittedName>
        <fullName evidence="5">Helix-turn-helix transcriptional regulator</fullName>
    </submittedName>
</protein>
<dbReference type="InterPro" id="IPR036390">
    <property type="entry name" value="WH_DNA-bd_sf"/>
</dbReference>
<keyword evidence="3" id="KW-0804">Transcription</keyword>
<name>A0ABR9UE01_9CYAN</name>
<dbReference type="PRINTS" id="PR00778">
    <property type="entry name" value="HTHARSR"/>
</dbReference>
<proteinExistence type="predicted"/>
<evidence type="ECO:0000313" key="6">
    <source>
        <dbReference type="Proteomes" id="UP000640725"/>
    </source>
</evidence>
<dbReference type="Pfam" id="PF01022">
    <property type="entry name" value="HTH_5"/>
    <property type="match status" value="1"/>
</dbReference>
<organism evidence="5 6">
    <name type="scientific">Planktothrix mougeotii LEGE 06226</name>
    <dbReference type="NCBI Taxonomy" id="1828728"/>
    <lineage>
        <taxon>Bacteria</taxon>
        <taxon>Bacillati</taxon>
        <taxon>Cyanobacteriota</taxon>
        <taxon>Cyanophyceae</taxon>
        <taxon>Oscillatoriophycideae</taxon>
        <taxon>Oscillatoriales</taxon>
        <taxon>Microcoleaceae</taxon>
        <taxon>Planktothrix</taxon>
    </lineage>
</organism>
<dbReference type="RefSeq" id="WP_190517048.1">
    <property type="nucleotide sequence ID" value="NZ_JADEWU010000037.1"/>
</dbReference>
<dbReference type="CDD" id="cd00090">
    <property type="entry name" value="HTH_ARSR"/>
    <property type="match status" value="1"/>
</dbReference>
<keyword evidence="6" id="KW-1185">Reference proteome</keyword>
<dbReference type="InterPro" id="IPR051011">
    <property type="entry name" value="Metal_resp_trans_reg"/>
</dbReference>
<dbReference type="Proteomes" id="UP000640725">
    <property type="component" value="Unassembled WGS sequence"/>
</dbReference>
<dbReference type="SMART" id="SM00418">
    <property type="entry name" value="HTH_ARSR"/>
    <property type="match status" value="1"/>
</dbReference>
<evidence type="ECO:0000256" key="2">
    <source>
        <dbReference type="ARBA" id="ARBA00023125"/>
    </source>
</evidence>
<dbReference type="InterPro" id="IPR001845">
    <property type="entry name" value="HTH_ArsR_DNA-bd_dom"/>
</dbReference>
<accession>A0ABR9UE01</accession>
<evidence type="ECO:0000259" key="4">
    <source>
        <dbReference type="PROSITE" id="PS50987"/>
    </source>
</evidence>
<keyword evidence="1" id="KW-0805">Transcription regulation</keyword>
<dbReference type="InterPro" id="IPR036388">
    <property type="entry name" value="WH-like_DNA-bd_sf"/>
</dbReference>
<dbReference type="PANTHER" id="PTHR43132">
    <property type="entry name" value="ARSENICAL RESISTANCE OPERON REPRESSOR ARSR-RELATED"/>
    <property type="match status" value="1"/>
</dbReference>
<dbReference type="Gene3D" id="1.10.10.10">
    <property type="entry name" value="Winged helix-like DNA-binding domain superfamily/Winged helix DNA-binding domain"/>
    <property type="match status" value="1"/>
</dbReference>
<feature type="domain" description="HTH arsR-type" evidence="4">
    <location>
        <begin position="1"/>
        <end position="95"/>
    </location>
</feature>
<comment type="caution">
    <text evidence="5">The sequence shown here is derived from an EMBL/GenBank/DDBJ whole genome shotgun (WGS) entry which is preliminary data.</text>
</comment>
<dbReference type="NCBIfam" id="NF033788">
    <property type="entry name" value="HTH_metalloreg"/>
    <property type="match status" value="1"/>
</dbReference>
<dbReference type="EMBL" id="JADEWU010000037">
    <property type="protein sequence ID" value="MBE9144683.1"/>
    <property type="molecule type" value="Genomic_DNA"/>
</dbReference>
<dbReference type="SUPFAM" id="SSF46785">
    <property type="entry name" value="Winged helix' DNA-binding domain"/>
    <property type="match status" value="1"/>
</dbReference>
<dbReference type="InterPro" id="IPR011991">
    <property type="entry name" value="ArsR-like_HTH"/>
</dbReference>
<sequence>MAFQPSYFKADFFKVLSNPVRIQILDTLRLGEKSVNDIAQWIEVEASSVSQQLAILRRYNLVKARRQGNYIFYSIRDPAIFKVLDAALEVFNNHLVQVRDALENLEDRT</sequence>
<dbReference type="PANTHER" id="PTHR43132:SF2">
    <property type="entry name" value="ARSENICAL RESISTANCE OPERON REPRESSOR ARSR-RELATED"/>
    <property type="match status" value="1"/>
</dbReference>
<gene>
    <name evidence="5" type="ORF">IQ236_15870</name>
</gene>